<sequence length="31" mass="3573">MPEEIAVEIHGKDVSDFQLSRSWLQRSEIAT</sequence>
<dbReference type="EMBL" id="CABVJF010000059">
    <property type="protein sequence ID" value="VVQ26625.1"/>
    <property type="molecule type" value="Genomic_DNA"/>
</dbReference>
<name>A0A5E7VW67_PSEFL</name>
<evidence type="ECO:0000313" key="1">
    <source>
        <dbReference type="EMBL" id="VVQ26625.1"/>
    </source>
</evidence>
<organism evidence="1 2">
    <name type="scientific">Pseudomonas fluorescens</name>
    <dbReference type="NCBI Taxonomy" id="294"/>
    <lineage>
        <taxon>Bacteria</taxon>
        <taxon>Pseudomonadati</taxon>
        <taxon>Pseudomonadota</taxon>
        <taxon>Gammaproteobacteria</taxon>
        <taxon>Pseudomonadales</taxon>
        <taxon>Pseudomonadaceae</taxon>
        <taxon>Pseudomonas</taxon>
    </lineage>
</organism>
<accession>A0A5E7VW67</accession>
<reference evidence="1 2" key="1">
    <citation type="submission" date="2019-09" db="EMBL/GenBank/DDBJ databases">
        <authorList>
            <person name="Chandra G."/>
            <person name="Truman W A."/>
        </authorList>
    </citation>
    <scope>NUCLEOTIDE SEQUENCE [LARGE SCALE GENOMIC DNA]</scope>
    <source>
        <strain evidence="1">PS928</strain>
    </source>
</reference>
<evidence type="ECO:0000313" key="2">
    <source>
        <dbReference type="Proteomes" id="UP000381378"/>
    </source>
</evidence>
<dbReference type="AlphaFoldDB" id="A0A5E7VW67"/>
<proteinExistence type="predicted"/>
<gene>
    <name evidence="1" type="ORF">PS928_06793</name>
</gene>
<dbReference type="Proteomes" id="UP000381378">
    <property type="component" value="Unassembled WGS sequence"/>
</dbReference>
<protein>
    <submittedName>
        <fullName evidence="1">Uncharacterized protein</fullName>
    </submittedName>
</protein>